<keyword evidence="4" id="KW-1185">Reference proteome</keyword>
<name>A0AA88YV27_PINIB</name>
<dbReference type="GO" id="GO:0008270">
    <property type="term" value="F:zinc ion binding"/>
    <property type="evidence" value="ECO:0007669"/>
    <property type="project" value="UniProtKB-KW"/>
</dbReference>
<evidence type="ECO:0000259" key="2">
    <source>
        <dbReference type="PROSITE" id="PS50157"/>
    </source>
</evidence>
<dbReference type="Proteomes" id="UP001186944">
    <property type="component" value="Unassembled WGS sequence"/>
</dbReference>
<evidence type="ECO:0000313" key="3">
    <source>
        <dbReference type="EMBL" id="KAK3106377.1"/>
    </source>
</evidence>
<evidence type="ECO:0000256" key="1">
    <source>
        <dbReference type="PROSITE-ProRule" id="PRU00042"/>
    </source>
</evidence>
<gene>
    <name evidence="3" type="ORF">FSP39_018797</name>
</gene>
<dbReference type="EMBL" id="VSWD01000003">
    <property type="protein sequence ID" value="KAK3106377.1"/>
    <property type="molecule type" value="Genomic_DNA"/>
</dbReference>
<proteinExistence type="predicted"/>
<protein>
    <recommendedName>
        <fullName evidence="2">C2H2-type domain-containing protein</fullName>
    </recommendedName>
</protein>
<dbReference type="PANTHER" id="PTHR33845:SF1">
    <property type="entry name" value="C2H2-TYPE DOMAIN-CONTAINING PROTEIN"/>
    <property type="match status" value="1"/>
</dbReference>
<feature type="domain" description="C2H2-type" evidence="2">
    <location>
        <begin position="432"/>
        <end position="462"/>
    </location>
</feature>
<keyword evidence="1" id="KW-0479">Metal-binding</keyword>
<comment type="caution">
    <text evidence="3">The sequence shown here is derived from an EMBL/GenBank/DDBJ whole genome shotgun (WGS) entry which is preliminary data.</text>
</comment>
<reference evidence="3" key="1">
    <citation type="submission" date="2019-08" db="EMBL/GenBank/DDBJ databases">
        <title>The improved chromosome-level genome for the pearl oyster Pinctada fucata martensii using PacBio sequencing and Hi-C.</title>
        <authorList>
            <person name="Zheng Z."/>
        </authorList>
    </citation>
    <scope>NUCLEOTIDE SEQUENCE</scope>
    <source>
        <strain evidence="3">ZZ-2019</strain>
        <tissue evidence="3">Adductor muscle</tissue>
    </source>
</reference>
<organism evidence="3 4">
    <name type="scientific">Pinctada imbricata</name>
    <name type="common">Atlantic pearl-oyster</name>
    <name type="synonym">Pinctada martensii</name>
    <dbReference type="NCBI Taxonomy" id="66713"/>
    <lineage>
        <taxon>Eukaryota</taxon>
        <taxon>Metazoa</taxon>
        <taxon>Spiralia</taxon>
        <taxon>Lophotrochozoa</taxon>
        <taxon>Mollusca</taxon>
        <taxon>Bivalvia</taxon>
        <taxon>Autobranchia</taxon>
        <taxon>Pteriomorphia</taxon>
        <taxon>Pterioida</taxon>
        <taxon>Pterioidea</taxon>
        <taxon>Pteriidae</taxon>
        <taxon>Pinctada</taxon>
    </lineage>
</organism>
<dbReference type="PANTHER" id="PTHR33845">
    <property type="entry name" value="C2H2-TYPE DOMAIN-CONTAINING PROTEIN"/>
    <property type="match status" value="1"/>
</dbReference>
<evidence type="ECO:0000313" key="4">
    <source>
        <dbReference type="Proteomes" id="UP001186944"/>
    </source>
</evidence>
<keyword evidence="1" id="KW-0863">Zinc-finger</keyword>
<sequence>MLALITYFVNLSKVWNFHLHFLTSGESTMYQIMSECSAAVRKSVEGVDYYVAEASEAFHDLEDMVDKIQMSQDTRSKLLQSLVKAKHYLKTDYKMHVKPSSNVADHCFTFALSEQKSENFAEECPHDHNHKCQQCDELEETLSEIKRLTADMEWENPEANLFQVEKSIKAVEELKGHILRSKNQERGRADITGSLKVGEMFVVSDWAMKFLPRKYREGQTDWFGKRGINWHITVCATKPHDQYVLDTYVHILESQAPQDSQITSALIIDAIKDMVYSRNITDVHLWSDNAGCYKSTYTMYALHQELIELKTYYFCEAQDGKGPCDRKASHIKSAIKRFVNEGNNVLDASDMKKAIDTMQKGQYKVKVVTPIIDVEADKIKPIPSISLMHNFEFLPDGLKVWRAYKVGTDDHIDQDDFEEPTPKRKKTAPEEFHCSNDQCDRLFKSMSALENHLIIGDCMSRPEKLLVDKCKVLYQKRLDVNFTGSRTLNSETNVTDVDNLEDIGWALKTKKPKSHFTEEQRLFPTREIPTRKPNVSPYGEPSDVLKSITSEYSTPYDARSSTSAIVTVKAEPKPKRTKTRSFKDSFRNSLRKLTSKKVKKKEEKEDSGYSEIGDFSRTKTKVAFATNSKEKVLHKECTIEYSKADNLNPYAVIFLNKEEINEC</sequence>
<dbReference type="PROSITE" id="PS50157">
    <property type="entry name" value="ZINC_FINGER_C2H2_2"/>
    <property type="match status" value="1"/>
</dbReference>
<dbReference type="AlphaFoldDB" id="A0AA88YV27"/>
<accession>A0AA88YV27</accession>
<keyword evidence="1" id="KW-0862">Zinc</keyword>
<dbReference type="InterPro" id="IPR013087">
    <property type="entry name" value="Znf_C2H2_type"/>
</dbReference>